<dbReference type="Proteomes" id="UP000029980">
    <property type="component" value="Chromosome"/>
</dbReference>
<feature type="transmembrane region" description="Helical" evidence="6">
    <location>
        <begin position="138"/>
        <end position="158"/>
    </location>
</feature>
<keyword evidence="8" id="KW-1185">Reference proteome</keyword>
<feature type="transmembrane region" description="Helical" evidence="6">
    <location>
        <begin position="222"/>
        <end position="244"/>
    </location>
</feature>
<keyword evidence="5 6" id="KW-0472">Membrane</keyword>
<feature type="transmembrane region" description="Helical" evidence="6">
    <location>
        <begin position="188"/>
        <end position="210"/>
    </location>
</feature>
<dbReference type="InterPro" id="IPR022791">
    <property type="entry name" value="L-PG_synthase/AglD"/>
</dbReference>
<dbReference type="KEGG" id="teu:TEU_00460"/>
<evidence type="ECO:0000313" key="7">
    <source>
        <dbReference type="EMBL" id="AIU68928.1"/>
    </source>
</evidence>
<dbReference type="Pfam" id="PF03706">
    <property type="entry name" value="LPG_synthase_TM"/>
    <property type="match status" value="1"/>
</dbReference>
<dbReference type="GO" id="GO:0005886">
    <property type="term" value="C:plasma membrane"/>
    <property type="evidence" value="ECO:0007669"/>
    <property type="project" value="UniProtKB-SubCell"/>
</dbReference>
<evidence type="ECO:0000256" key="2">
    <source>
        <dbReference type="ARBA" id="ARBA00022475"/>
    </source>
</evidence>
<keyword evidence="3 6" id="KW-0812">Transmembrane</keyword>
<sequence length="291" mass="31332">MKWRKPATLLLTAGITAYLLHKVYREASAVDLSASLFFSPYFLLAVVTGLIGYLFYTALWYVYVHHSTGVSFRKTLLATLAGTYLGFSLNSAVGVLVKVWLLGTDYWYTMGVGLLAIATEFLSGLILIALIGKNAVALLLAGALGVAIVFDKTAYHFLYPLFRAIKKRHTLDEMYSGWHRARGNIKTVLLGIVVGILLIATNSITLYMTAKAVGAEGDYPKFLEAILYSNFLGGVLGTPGGIGANELGITIAIGDSPAAIVTAFLYKFITQYAYAIAGALAFYHLTAGGES</sequence>
<dbReference type="OrthoDB" id="86200at2157"/>
<evidence type="ECO:0000256" key="3">
    <source>
        <dbReference type="ARBA" id="ARBA00022692"/>
    </source>
</evidence>
<proteinExistence type="predicted"/>
<organism evidence="7 8">
    <name type="scientific">Thermococcus eurythermalis</name>
    <dbReference type="NCBI Taxonomy" id="1505907"/>
    <lineage>
        <taxon>Archaea</taxon>
        <taxon>Methanobacteriati</taxon>
        <taxon>Methanobacteriota</taxon>
        <taxon>Thermococci</taxon>
        <taxon>Thermococcales</taxon>
        <taxon>Thermococcaceae</taxon>
        <taxon>Thermococcus</taxon>
    </lineage>
</organism>
<feature type="transmembrane region" description="Helical" evidence="6">
    <location>
        <begin position="107"/>
        <end position="131"/>
    </location>
</feature>
<name>A0A097QR36_9EURY</name>
<dbReference type="AlphaFoldDB" id="A0A097QR36"/>
<feature type="transmembrane region" description="Helical" evidence="6">
    <location>
        <begin position="76"/>
        <end position="101"/>
    </location>
</feature>
<keyword evidence="4 6" id="KW-1133">Transmembrane helix</keyword>
<dbReference type="GeneID" id="25151902"/>
<evidence type="ECO:0000313" key="8">
    <source>
        <dbReference type="Proteomes" id="UP000029980"/>
    </source>
</evidence>
<reference evidence="7 8" key="1">
    <citation type="journal article" date="2015" name="Int. J. Syst. Evol. Microbiol.">
        <title>Thermococcus eurythermalis sp. nov., a conditional piezophilic hyperthermophilic archaeon with a wide temperature range isolated from an oil-immersed chimney in the Guaymas Basin.</title>
        <authorList>
            <person name="Zhao W."/>
            <person name="Zeng X."/>
            <person name="Xiao X."/>
        </authorList>
    </citation>
    <scope>NUCLEOTIDE SEQUENCE [LARGE SCALE GENOMIC DNA]</scope>
    <source>
        <strain evidence="7 8">A501</strain>
    </source>
</reference>
<keyword evidence="2" id="KW-1003">Cell membrane</keyword>
<protein>
    <submittedName>
        <fullName evidence="7">Uncharacterized protein</fullName>
    </submittedName>
</protein>
<comment type="subcellular location">
    <subcellularLocation>
        <location evidence="1">Cell membrane</location>
        <topology evidence="1">Multi-pass membrane protein</topology>
    </subcellularLocation>
</comment>
<evidence type="ECO:0000256" key="4">
    <source>
        <dbReference type="ARBA" id="ARBA00022989"/>
    </source>
</evidence>
<dbReference type="HOGENOM" id="CLU_081190_0_0_2"/>
<evidence type="ECO:0000256" key="5">
    <source>
        <dbReference type="ARBA" id="ARBA00023136"/>
    </source>
</evidence>
<dbReference type="RefSeq" id="WP_050001911.1">
    <property type="nucleotide sequence ID" value="NZ_CP008887.1"/>
</dbReference>
<evidence type="ECO:0000256" key="1">
    <source>
        <dbReference type="ARBA" id="ARBA00004651"/>
    </source>
</evidence>
<evidence type="ECO:0000256" key="6">
    <source>
        <dbReference type="SAM" id="Phobius"/>
    </source>
</evidence>
<gene>
    <name evidence="7" type="ORF">TEU_00460</name>
</gene>
<accession>A0A097QR36</accession>
<feature type="transmembrane region" description="Helical" evidence="6">
    <location>
        <begin position="41"/>
        <end position="64"/>
    </location>
</feature>
<dbReference type="EMBL" id="CP008887">
    <property type="protein sequence ID" value="AIU68928.1"/>
    <property type="molecule type" value="Genomic_DNA"/>
</dbReference>
<feature type="transmembrane region" description="Helical" evidence="6">
    <location>
        <begin position="264"/>
        <end position="285"/>
    </location>
</feature>